<keyword evidence="7" id="KW-0560">Oxidoreductase</keyword>
<dbReference type="PANTHER" id="PTHR43469">
    <property type="entry name" value="DISULFIDE FORMATION PROTEIN-RELATED"/>
    <property type="match status" value="1"/>
</dbReference>
<dbReference type="PIRSF" id="PIRSF036659">
    <property type="entry name" value="BdbC"/>
    <property type="match status" value="1"/>
</dbReference>
<comment type="caution">
    <text evidence="13">The sequence shown here is derived from an EMBL/GenBank/DDBJ whole genome shotgun (WGS) entry which is preliminary data.</text>
</comment>
<keyword evidence="14" id="KW-1185">Reference proteome</keyword>
<organism evidence="13 14">
    <name type="scientific">Jeotgalibacillus marinus</name>
    <dbReference type="NCBI Taxonomy" id="86667"/>
    <lineage>
        <taxon>Bacteria</taxon>
        <taxon>Bacillati</taxon>
        <taxon>Bacillota</taxon>
        <taxon>Bacilli</taxon>
        <taxon>Bacillales</taxon>
        <taxon>Caryophanaceae</taxon>
        <taxon>Jeotgalibacillus</taxon>
    </lineage>
</organism>
<keyword evidence="3" id="KW-0813">Transport</keyword>
<feature type="transmembrane region" description="Helical" evidence="12">
    <location>
        <begin position="42"/>
        <end position="60"/>
    </location>
</feature>
<evidence type="ECO:0000256" key="8">
    <source>
        <dbReference type="ARBA" id="ARBA00023136"/>
    </source>
</evidence>
<reference evidence="13 14" key="1">
    <citation type="journal article" date="1979" name="Int. J. Syst. Evol. Microbiol.">
        <title>Bacillus globisporus subsp. marinus subsp. nov.</title>
        <authorList>
            <person name="Liu H."/>
        </authorList>
    </citation>
    <scope>NUCLEOTIDE SEQUENCE [LARGE SCALE GENOMIC DNA]</scope>
    <source>
        <strain evidence="13 14">DSM 1297</strain>
    </source>
</reference>
<evidence type="ECO:0000313" key="14">
    <source>
        <dbReference type="Proteomes" id="UP001556040"/>
    </source>
</evidence>
<evidence type="ECO:0000256" key="11">
    <source>
        <dbReference type="ARBA" id="ARBA00023284"/>
    </source>
</evidence>
<dbReference type="HAMAP" id="MF_00287">
    <property type="entry name" value="BdbC"/>
    <property type="match status" value="1"/>
</dbReference>
<sequence>MESTKSTSQLFLFLAWLISMFATLGSLYFSEIQGFVPCELCWYQRIFMYPLTVILGVGAFQNDLSVKRFVFPLAIIGGAISFMHYLEQKIPDFGGVKPCLSGVPCNAQYINWFGIVTIPFLALTAFILIILFMVLAHIFSKK</sequence>
<protein>
    <submittedName>
        <fullName evidence="13">Disulfide oxidoreductase</fullName>
    </submittedName>
</protein>
<accession>A0ABV3Q6V8</accession>
<evidence type="ECO:0000256" key="3">
    <source>
        <dbReference type="ARBA" id="ARBA00022448"/>
    </source>
</evidence>
<keyword evidence="11" id="KW-0676">Redox-active center</keyword>
<evidence type="ECO:0000256" key="6">
    <source>
        <dbReference type="ARBA" id="ARBA00022989"/>
    </source>
</evidence>
<feature type="transmembrane region" description="Helical" evidence="12">
    <location>
        <begin position="112"/>
        <end position="139"/>
    </location>
</feature>
<evidence type="ECO:0000256" key="7">
    <source>
        <dbReference type="ARBA" id="ARBA00023002"/>
    </source>
</evidence>
<dbReference type="InterPro" id="IPR023380">
    <property type="entry name" value="DsbB-like_sf"/>
</dbReference>
<dbReference type="EMBL" id="JBFMIA010000022">
    <property type="protein sequence ID" value="MEW9503072.1"/>
    <property type="molecule type" value="Genomic_DNA"/>
</dbReference>
<feature type="transmembrane region" description="Helical" evidence="12">
    <location>
        <begin position="69"/>
        <end position="86"/>
    </location>
</feature>
<dbReference type="Proteomes" id="UP001556040">
    <property type="component" value="Unassembled WGS sequence"/>
</dbReference>
<keyword evidence="5" id="KW-0249">Electron transport</keyword>
<dbReference type="PANTHER" id="PTHR43469:SF1">
    <property type="entry name" value="SPBETA PROPHAGE-DERIVED DISULFIDE BOND FORMATION PROTEIN B"/>
    <property type="match status" value="1"/>
</dbReference>
<comment type="subcellular location">
    <subcellularLocation>
        <location evidence="1">Membrane</location>
        <topology evidence="1">Multi-pass membrane protein</topology>
    </subcellularLocation>
</comment>
<evidence type="ECO:0000256" key="9">
    <source>
        <dbReference type="ARBA" id="ARBA00023157"/>
    </source>
</evidence>
<keyword evidence="8 12" id="KW-0472">Membrane</keyword>
<dbReference type="RefSeq" id="WP_367780561.1">
    <property type="nucleotide sequence ID" value="NZ_JBFMIA010000022.1"/>
</dbReference>
<dbReference type="SUPFAM" id="SSF158442">
    <property type="entry name" value="DsbB-like"/>
    <property type="match status" value="1"/>
</dbReference>
<comment type="similarity">
    <text evidence="2">Belongs to the DsbB family. BdbC subfamily.</text>
</comment>
<keyword evidence="9" id="KW-1015">Disulfide bond</keyword>
<evidence type="ECO:0000256" key="12">
    <source>
        <dbReference type="SAM" id="Phobius"/>
    </source>
</evidence>
<dbReference type="Pfam" id="PF02600">
    <property type="entry name" value="DsbB"/>
    <property type="match status" value="1"/>
</dbReference>
<evidence type="ECO:0000256" key="2">
    <source>
        <dbReference type="ARBA" id="ARBA00007602"/>
    </source>
</evidence>
<dbReference type="Gene3D" id="1.20.1550.10">
    <property type="entry name" value="DsbB-like"/>
    <property type="match status" value="1"/>
</dbReference>
<feature type="transmembrane region" description="Helical" evidence="12">
    <location>
        <begin position="12"/>
        <end position="30"/>
    </location>
</feature>
<evidence type="ECO:0000256" key="5">
    <source>
        <dbReference type="ARBA" id="ARBA00022982"/>
    </source>
</evidence>
<dbReference type="InterPro" id="IPR003752">
    <property type="entry name" value="DiS_bond_form_DsbB/BdbC"/>
</dbReference>
<keyword evidence="10" id="KW-0143">Chaperone</keyword>
<evidence type="ECO:0000256" key="4">
    <source>
        <dbReference type="ARBA" id="ARBA00022692"/>
    </source>
</evidence>
<keyword evidence="4 12" id="KW-0812">Transmembrane</keyword>
<gene>
    <name evidence="13" type="ORF">AB1471_14890</name>
</gene>
<dbReference type="NCBIfam" id="NF002849">
    <property type="entry name" value="PRK03113.1"/>
    <property type="match status" value="1"/>
</dbReference>
<proteinExistence type="inferred from homology"/>
<evidence type="ECO:0000313" key="13">
    <source>
        <dbReference type="EMBL" id="MEW9503072.1"/>
    </source>
</evidence>
<dbReference type="InterPro" id="IPR012187">
    <property type="entry name" value="Disulphide_bond_form_BdbC"/>
</dbReference>
<keyword evidence="6 12" id="KW-1133">Transmembrane helix</keyword>
<evidence type="ECO:0000256" key="1">
    <source>
        <dbReference type="ARBA" id="ARBA00004141"/>
    </source>
</evidence>
<evidence type="ECO:0000256" key="10">
    <source>
        <dbReference type="ARBA" id="ARBA00023186"/>
    </source>
</evidence>
<name>A0ABV3Q6V8_9BACL</name>